<sequence length="133" mass="14392">MPYIAVRISKTVSATQAQQLAGGITDIMTNTLRKQRSLVAVSIESIPASQWFIASQDMEVLQNITAFVSGIITEGTNTEAEKSHAIAALFELLTEVLGVLAEASYIVLDCVPATDWGYSGKTQASRKTTRKQE</sequence>
<dbReference type="PANTHER" id="PTHR35530:SF1">
    <property type="entry name" value="2-HYDROXYMUCONATE TAUTOMERASE"/>
    <property type="match status" value="1"/>
</dbReference>
<accession>A0A1Y1QTY0</accession>
<dbReference type="Proteomes" id="UP000192491">
    <property type="component" value="Unassembled WGS sequence"/>
</dbReference>
<comment type="caution">
    <text evidence="1">The sequence shown here is derived from an EMBL/GenBank/DDBJ whole genome shotgun (WGS) entry which is preliminary data.</text>
</comment>
<reference evidence="1 2" key="1">
    <citation type="submission" date="2017-01" db="EMBL/GenBank/DDBJ databases">
        <title>Novel large sulfur bacteria in the metagenomes of groundwater-fed chemosynthetic microbial mats in the Lake Huron basin.</title>
        <authorList>
            <person name="Sharrar A.M."/>
            <person name="Flood B.E."/>
            <person name="Bailey J.V."/>
            <person name="Jones D.S."/>
            <person name="Biddanda B."/>
            <person name="Ruberg S.A."/>
            <person name="Marcus D.N."/>
            <person name="Dick G.J."/>
        </authorList>
    </citation>
    <scope>NUCLEOTIDE SEQUENCE [LARGE SCALE GENOMIC DNA]</scope>
    <source>
        <strain evidence="1">A8</strain>
    </source>
</reference>
<dbReference type="AlphaFoldDB" id="A0A1Y1QTY0"/>
<organism evidence="1 2">
    <name type="scientific">Thiothrix lacustris</name>
    <dbReference type="NCBI Taxonomy" id="525917"/>
    <lineage>
        <taxon>Bacteria</taxon>
        <taxon>Pseudomonadati</taxon>
        <taxon>Pseudomonadota</taxon>
        <taxon>Gammaproteobacteria</taxon>
        <taxon>Thiotrichales</taxon>
        <taxon>Thiotrichaceae</taxon>
        <taxon>Thiothrix</taxon>
    </lineage>
</organism>
<evidence type="ECO:0008006" key="3">
    <source>
        <dbReference type="Google" id="ProtNLM"/>
    </source>
</evidence>
<dbReference type="EMBL" id="MTEJ01000047">
    <property type="protein sequence ID" value="OQX13423.1"/>
    <property type="molecule type" value="Genomic_DNA"/>
</dbReference>
<dbReference type="Gene3D" id="3.30.429.10">
    <property type="entry name" value="Macrophage Migration Inhibitory Factor"/>
    <property type="match status" value="2"/>
</dbReference>
<dbReference type="SUPFAM" id="SSF55331">
    <property type="entry name" value="Tautomerase/MIF"/>
    <property type="match status" value="1"/>
</dbReference>
<name>A0A1Y1QTY0_9GAMM</name>
<gene>
    <name evidence="1" type="ORF">BWK73_12175</name>
</gene>
<dbReference type="InterPro" id="IPR014347">
    <property type="entry name" value="Tautomerase/MIF_sf"/>
</dbReference>
<proteinExistence type="predicted"/>
<protein>
    <recommendedName>
        <fullName evidence="3">4-oxalocrotonate tautomerase domain-containing protein</fullName>
    </recommendedName>
</protein>
<evidence type="ECO:0000313" key="2">
    <source>
        <dbReference type="Proteomes" id="UP000192491"/>
    </source>
</evidence>
<dbReference type="PANTHER" id="PTHR35530">
    <property type="entry name" value="TAUTOMERASE-RELATED"/>
    <property type="match status" value="1"/>
</dbReference>
<evidence type="ECO:0000313" key="1">
    <source>
        <dbReference type="EMBL" id="OQX13423.1"/>
    </source>
</evidence>